<dbReference type="Pfam" id="PF00268">
    <property type="entry name" value="Ribonuc_red_sm"/>
    <property type="match status" value="1"/>
</dbReference>
<dbReference type="InterPro" id="IPR030475">
    <property type="entry name" value="RNR_small_AS"/>
</dbReference>
<protein>
    <submittedName>
        <fullName evidence="2">Rnr-2</fullName>
    </submittedName>
</protein>
<dbReference type="EnsemblMetazoa" id="PPA36955.1">
    <property type="protein sequence ID" value="PPA36955.1"/>
    <property type="gene ID" value="WBGene00275324"/>
</dbReference>
<evidence type="ECO:0000313" key="3">
    <source>
        <dbReference type="Proteomes" id="UP000005239"/>
    </source>
</evidence>
<accession>A0A8R1UR44</accession>
<dbReference type="PANTHER" id="PTHR23409:SF18">
    <property type="entry name" value="RIBONUCLEOSIDE-DIPHOSPHATE REDUCTASE SUBUNIT M2"/>
    <property type="match status" value="1"/>
</dbReference>
<dbReference type="InterPro" id="IPR009078">
    <property type="entry name" value="Ferritin-like_SF"/>
</dbReference>
<gene>
    <name evidence="2" type="primary">WBGene00275324</name>
</gene>
<name>A0A2A6BG81_PRIPA</name>
<accession>A0A2A6BG81</accession>
<organism evidence="2 3">
    <name type="scientific">Pristionchus pacificus</name>
    <name type="common">Parasitic nematode worm</name>
    <dbReference type="NCBI Taxonomy" id="54126"/>
    <lineage>
        <taxon>Eukaryota</taxon>
        <taxon>Metazoa</taxon>
        <taxon>Ecdysozoa</taxon>
        <taxon>Nematoda</taxon>
        <taxon>Chromadorea</taxon>
        <taxon>Rhabditida</taxon>
        <taxon>Rhabditina</taxon>
        <taxon>Diplogasteromorpha</taxon>
        <taxon>Diplogasteroidea</taxon>
        <taxon>Neodiplogasteridae</taxon>
        <taxon>Pristionchus</taxon>
    </lineage>
</organism>
<dbReference type="OrthoDB" id="10248373at2759"/>
<dbReference type="InterPro" id="IPR012348">
    <property type="entry name" value="RNR-like"/>
</dbReference>
<comment type="similarity">
    <text evidence="1">Belongs to the ribonucleoside diphosphate reductase small chain family.</text>
</comment>
<dbReference type="InterPro" id="IPR000358">
    <property type="entry name" value="RNR_small_fam"/>
</dbReference>
<dbReference type="InterPro" id="IPR033909">
    <property type="entry name" value="RNR_small"/>
</dbReference>
<dbReference type="Gene3D" id="1.10.620.20">
    <property type="entry name" value="Ribonucleotide Reductase, subunit A"/>
    <property type="match status" value="1"/>
</dbReference>
<dbReference type="AlphaFoldDB" id="A0A2A6BG81"/>
<dbReference type="PROSITE" id="PS00368">
    <property type="entry name" value="RIBORED_SMALL"/>
    <property type="match status" value="1"/>
</dbReference>
<evidence type="ECO:0000256" key="1">
    <source>
        <dbReference type="ARBA" id="ARBA00009303"/>
    </source>
</evidence>
<evidence type="ECO:0000313" key="2">
    <source>
        <dbReference type="EnsemblMetazoa" id="PPA36955.1"/>
    </source>
</evidence>
<dbReference type="FunFam" id="1.10.620.20:FF:000020">
    <property type="entry name" value="Ribonucleoside-diphosphate reductase small chain"/>
    <property type="match status" value="1"/>
</dbReference>
<reference evidence="2" key="2">
    <citation type="submission" date="2022-06" db="UniProtKB">
        <authorList>
            <consortium name="EnsemblMetazoa"/>
        </authorList>
    </citation>
    <scope>IDENTIFICATION</scope>
    <source>
        <strain evidence="2">PS312</strain>
    </source>
</reference>
<proteinExistence type="inferred from homology"/>
<sequence>MVLQEIENVENKQMGDVSHKIVEKKADVFERTEEHNNDANEPLLVPEDNRFVLFPIKHRGIWQFYKKAVASFWTVEEVDLSQDINDWENRMNENERFFVSRVLAFFAASDGIVNENLVERFCNEVAYQEAKCFYGFQVAIENIHSEMYSLLIETYVKDADEKHKLFNAVKTIPIIGKKADWALRWIADKKSSFAERLIAFACVEGIFFSGSFAAIFWLKKRGLMPGLTHSNELISRDEGLHRDFACMLYRDHIVTKLPLERIHSIIADAVKIEQEYLTESLPVDMIGMNCRLMSQYIEYVADHLLGELELPKLFTSKNPFDFMENISVEGKTNFFEKKVSEYQKGGVLASAEDNQFSMDADF</sequence>
<dbReference type="GO" id="GO:0005829">
    <property type="term" value="C:cytosol"/>
    <property type="evidence" value="ECO:0000318"/>
    <property type="project" value="GO_Central"/>
</dbReference>
<dbReference type="GO" id="GO:0004748">
    <property type="term" value="F:ribonucleoside-diphosphate reductase activity, thioredoxin disulfide as acceptor"/>
    <property type="evidence" value="ECO:0000318"/>
    <property type="project" value="GO_Central"/>
</dbReference>
<dbReference type="PANTHER" id="PTHR23409">
    <property type="entry name" value="RIBONUCLEOSIDE-DIPHOSPHATE REDUCTASE SMALL CHAIN"/>
    <property type="match status" value="1"/>
</dbReference>
<dbReference type="GO" id="GO:0009263">
    <property type="term" value="P:deoxyribonucleotide biosynthetic process"/>
    <property type="evidence" value="ECO:0000318"/>
    <property type="project" value="GO_Central"/>
</dbReference>
<dbReference type="CDD" id="cd01049">
    <property type="entry name" value="RNRR2"/>
    <property type="match status" value="1"/>
</dbReference>
<dbReference type="SUPFAM" id="SSF47240">
    <property type="entry name" value="Ferritin-like"/>
    <property type="match status" value="1"/>
</dbReference>
<reference evidence="3" key="1">
    <citation type="journal article" date="2008" name="Nat. Genet.">
        <title>The Pristionchus pacificus genome provides a unique perspective on nematode lifestyle and parasitism.</title>
        <authorList>
            <person name="Dieterich C."/>
            <person name="Clifton S.W."/>
            <person name="Schuster L.N."/>
            <person name="Chinwalla A."/>
            <person name="Delehaunty K."/>
            <person name="Dinkelacker I."/>
            <person name="Fulton L."/>
            <person name="Fulton R."/>
            <person name="Godfrey J."/>
            <person name="Minx P."/>
            <person name="Mitreva M."/>
            <person name="Roeseler W."/>
            <person name="Tian H."/>
            <person name="Witte H."/>
            <person name="Yang S.P."/>
            <person name="Wilson R.K."/>
            <person name="Sommer R.J."/>
        </authorList>
    </citation>
    <scope>NUCLEOTIDE SEQUENCE [LARGE SCALE GENOMIC DNA]</scope>
    <source>
        <strain evidence="3">PS312</strain>
    </source>
</reference>
<dbReference type="Proteomes" id="UP000005239">
    <property type="component" value="Unassembled WGS sequence"/>
</dbReference>
<keyword evidence="3" id="KW-1185">Reference proteome</keyword>